<dbReference type="OMA" id="HVDGYYG"/>
<evidence type="ECO:0000256" key="6">
    <source>
        <dbReference type="ARBA" id="ARBA00022630"/>
    </source>
</evidence>
<evidence type="ECO:0000256" key="3">
    <source>
        <dbReference type="ARBA" id="ARBA00006278"/>
    </source>
</evidence>
<dbReference type="EC" id="1.16.1.7" evidence="17"/>
<organism evidence="19 20">
    <name type="scientific">Daucus carota subsp. sativus</name>
    <name type="common">Carrot</name>
    <dbReference type="NCBI Taxonomy" id="79200"/>
    <lineage>
        <taxon>Eukaryota</taxon>
        <taxon>Viridiplantae</taxon>
        <taxon>Streptophyta</taxon>
        <taxon>Embryophyta</taxon>
        <taxon>Tracheophyta</taxon>
        <taxon>Spermatophyta</taxon>
        <taxon>Magnoliopsida</taxon>
        <taxon>eudicotyledons</taxon>
        <taxon>Gunneridae</taxon>
        <taxon>Pentapetalae</taxon>
        <taxon>asterids</taxon>
        <taxon>campanulids</taxon>
        <taxon>Apiales</taxon>
        <taxon>Apiaceae</taxon>
        <taxon>Apioideae</taxon>
        <taxon>Scandiceae</taxon>
        <taxon>Daucinae</taxon>
        <taxon>Daucus</taxon>
        <taxon>Daucus sect. Daucus</taxon>
    </lineage>
</organism>
<keyword evidence="7" id="KW-0812">Transmembrane</keyword>
<evidence type="ECO:0000256" key="16">
    <source>
        <dbReference type="ARBA" id="ARBA00050970"/>
    </source>
</evidence>
<evidence type="ECO:0000256" key="15">
    <source>
        <dbReference type="ARBA" id="ARBA00023136"/>
    </source>
</evidence>
<dbReference type="Gramene" id="KZM90317">
    <property type="protein sequence ID" value="KZM90317"/>
    <property type="gene ID" value="DCAR_022318"/>
</dbReference>
<dbReference type="PANTHER" id="PTHR11972:SF69">
    <property type="entry name" value="FERRIC REDUCTION OXIDASE 6-RELATED"/>
    <property type="match status" value="1"/>
</dbReference>
<gene>
    <name evidence="19" type="ORF">DCAR_0623869</name>
</gene>
<evidence type="ECO:0000256" key="17">
    <source>
        <dbReference type="ARBA" id="ARBA00066905"/>
    </source>
</evidence>
<proteinExistence type="inferred from homology"/>
<dbReference type="PANTHER" id="PTHR11972">
    <property type="entry name" value="NADPH OXIDASE"/>
    <property type="match status" value="1"/>
</dbReference>
<evidence type="ECO:0000256" key="10">
    <source>
        <dbReference type="ARBA" id="ARBA00022989"/>
    </source>
</evidence>
<dbReference type="Pfam" id="PF08030">
    <property type="entry name" value="NAD_binding_6"/>
    <property type="match status" value="1"/>
</dbReference>
<reference evidence="19" key="2">
    <citation type="submission" date="2022-03" db="EMBL/GenBank/DDBJ databases">
        <title>Draft title - Genomic analysis of global carrot germplasm unveils the trajectory of domestication and the origin of high carotenoid orange carrot.</title>
        <authorList>
            <person name="Iorizzo M."/>
            <person name="Ellison S."/>
            <person name="Senalik D."/>
            <person name="Macko-Podgorni A."/>
            <person name="Grzebelus D."/>
            <person name="Bostan H."/>
            <person name="Rolling W."/>
            <person name="Curaba J."/>
            <person name="Simon P."/>
        </authorList>
    </citation>
    <scope>NUCLEOTIDE SEQUENCE</scope>
    <source>
        <tissue evidence="19">Leaf</tissue>
    </source>
</reference>
<keyword evidence="12" id="KW-0408">Iron</keyword>
<keyword evidence="9" id="KW-0274">FAD</keyword>
<evidence type="ECO:0000256" key="12">
    <source>
        <dbReference type="ARBA" id="ARBA00023004"/>
    </source>
</evidence>
<dbReference type="PRINTS" id="PR00466">
    <property type="entry name" value="GP91PHOX"/>
</dbReference>
<keyword evidence="6" id="KW-0285">Flavoprotein</keyword>
<evidence type="ECO:0000256" key="4">
    <source>
        <dbReference type="ARBA" id="ARBA00022448"/>
    </source>
</evidence>
<feature type="domain" description="FAD-binding FR-type" evidence="18">
    <location>
        <begin position="333"/>
        <end position="450"/>
    </location>
</feature>
<evidence type="ECO:0000256" key="13">
    <source>
        <dbReference type="ARBA" id="ARBA00023027"/>
    </source>
</evidence>
<dbReference type="CDD" id="cd06186">
    <property type="entry name" value="NOX_Duox_like_FAD_NADP"/>
    <property type="match status" value="1"/>
</dbReference>
<name>A0A164VGP8_DAUCS</name>
<accession>A0A164VGP8</accession>
<dbReference type="Pfam" id="PF01794">
    <property type="entry name" value="Ferric_reduct"/>
    <property type="match status" value="1"/>
</dbReference>
<dbReference type="PROSITE" id="PS51384">
    <property type="entry name" value="FAD_FR"/>
    <property type="match status" value="1"/>
</dbReference>
<dbReference type="InterPro" id="IPR000778">
    <property type="entry name" value="Cyt_b245_heavy_chain"/>
</dbReference>
<evidence type="ECO:0000256" key="8">
    <source>
        <dbReference type="ARBA" id="ARBA00022723"/>
    </source>
</evidence>
<evidence type="ECO:0000256" key="9">
    <source>
        <dbReference type="ARBA" id="ARBA00022827"/>
    </source>
</evidence>
<keyword evidence="4" id="KW-0813">Transport</keyword>
<comment type="similarity">
    <text evidence="3">Belongs to the ferric reductase (FRE) family.</text>
</comment>
<keyword evidence="15" id="KW-0472">Membrane</keyword>
<dbReference type="KEGG" id="dcr:108193054"/>
<comment type="subcellular location">
    <subcellularLocation>
        <location evidence="2">Membrane</location>
        <topology evidence="2">Multi-pass membrane protein</topology>
    </subcellularLocation>
</comment>
<keyword evidence="8" id="KW-0479">Metal-binding</keyword>
<keyword evidence="14" id="KW-0406">Ion transport</keyword>
<dbReference type="FunFam" id="3.40.50.80:FF:000036">
    <property type="entry name" value="Ferric reduction oxidase 6"/>
    <property type="match status" value="1"/>
</dbReference>
<protein>
    <recommendedName>
        <fullName evidence="17">ferric-chelate reductase (NADH)</fullName>
        <ecNumber evidence="17">1.16.1.7</ecNumber>
    </recommendedName>
</protein>
<comment type="cofactor">
    <cofactor evidence="1">
        <name>FAD</name>
        <dbReference type="ChEBI" id="CHEBI:57692"/>
    </cofactor>
</comment>
<dbReference type="SFLD" id="SFLDS00052">
    <property type="entry name" value="Ferric_Reductase_Domain"/>
    <property type="match status" value="1"/>
</dbReference>
<evidence type="ECO:0000256" key="14">
    <source>
        <dbReference type="ARBA" id="ARBA00023065"/>
    </source>
</evidence>
<dbReference type="Gene3D" id="3.40.50.80">
    <property type="entry name" value="Nucleotide-binding domain of ferredoxin-NADP reductase (FNR) module"/>
    <property type="match status" value="2"/>
</dbReference>
<keyword evidence="11" id="KW-0560">Oxidoreductase</keyword>
<dbReference type="EMBL" id="CP093348">
    <property type="protein sequence ID" value="WOH04460.1"/>
    <property type="molecule type" value="Genomic_DNA"/>
</dbReference>
<evidence type="ECO:0000313" key="20">
    <source>
        <dbReference type="Proteomes" id="UP000077755"/>
    </source>
</evidence>
<dbReference type="SUPFAM" id="SSF63380">
    <property type="entry name" value="Riboflavin synthase domain-like"/>
    <property type="match status" value="1"/>
</dbReference>
<dbReference type="GO" id="GO:0005886">
    <property type="term" value="C:plasma membrane"/>
    <property type="evidence" value="ECO:0007669"/>
    <property type="project" value="TreeGrafter"/>
</dbReference>
<dbReference type="Pfam" id="PF08022">
    <property type="entry name" value="FAD_binding_8"/>
    <property type="match status" value="1"/>
</dbReference>
<dbReference type="Proteomes" id="UP000077755">
    <property type="component" value="Chromosome 6"/>
</dbReference>
<dbReference type="SFLD" id="SFLDG01168">
    <property type="entry name" value="Ferric_reductase_subgroup_(FRE"/>
    <property type="match status" value="1"/>
</dbReference>
<keyword evidence="5" id="KW-0349">Heme</keyword>
<dbReference type="InterPro" id="IPR017927">
    <property type="entry name" value="FAD-bd_FR_type"/>
</dbReference>
<dbReference type="InterPro" id="IPR013130">
    <property type="entry name" value="Fe3_Rdtase_TM_dom"/>
</dbReference>
<dbReference type="InterPro" id="IPR017938">
    <property type="entry name" value="Riboflavin_synthase-like_b-brl"/>
</dbReference>
<dbReference type="InterPro" id="IPR013121">
    <property type="entry name" value="Fe_red_NAD-bd_6"/>
</dbReference>
<comment type="catalytic activity">
    <reaction evidence="16">
        <text>2 a Fe(II)-siderophore + NAD(+) + H(+) = 2 a Fe(III)-siderophore + NADH</text>
        <dbReference type="Rhea" id="RHEA:15061"/>
        <dbReference type="Rhea" id="RHEA-COMP:11342"/>
        <dbReference type="Rhea" id="RHEA-COMP:11344"/>
        <dbReference type="ChEBI" id="CHEBI:15378"/>
        <dbReference type="ChEBI" id="CHEBI:29033"/>
        <dbReference type="ChEBI" id="CHEBI:29034"/>
        <dbReference type="ChEBI" id="CHEBI:57540"/>
        <dbReference type="ChEBI" id="CHEBI:57945"/>
        <dbReference type="EC" id="1.16.1.7"/>
    </reaction>
</comment>
<evidence type="ECO:0000259" key="18">
    <source>
        <dbReference type="PROSITE" id="PS51384"/>
    </source>
</evidence>
<dbReference type="OrthoDB" id="167398at2759"/>
<evidence type="ECO:0000256" key="7">
    <source>
        <dbReference type="ARBA" id="ARBA00022692"/>
    </source>
</evidence>
<sequence>MDEHSVPLLSDKNGNFEYFKKPSSLALFTRWALKIAMWVVFIFWVLAIVLYPTEFFNDLMEKWSNATSGSLYGLTGSIFMLFSGPVLIIVFLGNLYLIISKDDEFHEKKTQKKASFKLWTFPVIIDGPFGVVSAAEFIGILLFSVYIVWTVSFYLVHYIAAAASEPNFEEKSIYVLKYFGARLGLVGLFCLSFLFLPIARGSVLLRLIDIPFEHATRYHVWLGHITMLIFTLHGLCYVVVWTLHGHLIEKLLAWKDDGIANLPGVISLTAGLLMWVTSLPPVRRQNFELFYYTHQLYIVFVVFLALHVGDFIFTIAAAGIFLYMLDRFLRFCQSRKTVDVLSARCLPCGTVELVLSKPAGLSYNALSWIYIQIRELSWLQWHPFSVSSSPLDGKHHLAVLVKVLGDWTEKLQRHIVHDTKEGLQQDLLLLPHSNSIKASVEGPYGHESPYHLTYPNLILVAGGIGISPYLAILNDILHRISENRPCLPRKILIVWAVKKSHELPLLHSVDMESICPNFSNTLNLEIQTYVTRESEPPLEEGKIHDTVNTSLFRATRNRGISVLVGTGNIIWSGIYVVVSTVGLFILVGLLDAYYINPYSITYWWYKGLLFLACMVASVLIFGGLVISLWHLWERNVSGKESEDEKAEIMQHNEPQIDKDPHRKHFSSTFHYGQRPDFKEIFGSMSERWGNVNVGVIVCGPPSLQTSVAKECRAQNIGRGRNTPVFHFNSHSFDL</sequence>
<evidence type="ECO:0000256" key="1">
    <source>
        <dbReference type="ARBA" id="ARBA00001974"/>
    </source>
</evidence>
<reference evidence="19" key="1">
    <citation type="journal article" date="2016" name="Nat. Genet.">
        <title>A high-quality carrot genome assembly provides new insights into carotenoid accumulation and asterid genome evolution.</title>
        <authorList>
            <person name="Iorizzo M."/>
            <person name="Ellison S."/>
            <person name="Senalik D."/>
            <person name="Zeng P."/>
            <person name="Satapoomin P."/>
            <person name="Huang J."/>
            <person name="Bowman M."/>
            <person name="Iovene M."/>
            <person name="Sanseverino W."/>
            <person name="Cavagnaro P."/>
            <person name="Yildiz M."/>
            <person name="Macko-Podgorni A."/>
            <person name="Moranska E."/>
            <person name="Grzebelus E."/>
            <person name="Grzebelus D."/>
            <person name="Ashrafi H."/>
            <person name="Zheng Z."/>
            <person name="Cheng S."/>
            <person name="Spooner D."/>
            <person name="Van Deynze A."/>
            <person name="Simon P."/>
        </authorList>
    </citation>
    <scope>NUCLEOTIDE SEQUENCE</scope>
    <source>
        <tissue evidence="19">Leaf</tissue>
    </source>
</reference>
<evidence type="ECO:0000256" key="11">
    <source>
        <dbReference type="ARBA" id="ARBA00023002"/>
    </source>
</evidence>
<keyword evidence="10" id="KW-1133">Transmembrane helix</keyword>
<dbReference type="InterPro" id="IPR039261">
    <property type="entry name" value="FNR_nucleotide-bd"/>
</dbReference>
<dbReference type="SUPFAM" id="SSF52343">
    <property type="entry name" value="Ferredoxin reductase-like, C-terminal NADP-linked domain"/>
    <property type="match status" value="1"/>
</dbReference>
<dbReference type="GO" id="GO:0046872">
    <property type="term" value="F:metal ion binding"/>
    <property type="evidence" value="ECO:0007669"/>
    <property type="project" value="UniProtKB-KW"/>
</dbReference>
<dbReference type="InterPro" id="IPR050369">
    <property type="entry name" value="RBOH/FRE"/>
</dbReference>
<evidence type="ECO:0000256" key="5">
    <source>
        <dbReference type="ARBA" id="ARBA00022617"/>
    </source>
</evidence>
<keyword evidence="13" id="KW-0520">NAD</keyword>
<dbReference type="AlphaFoldDB" id="A0A164VGP8"/>
<evidence type="ECO:0000256" key="2">
    <source>
        <dbReference type="ARBA" id="ARBA00004141"/>
    </source>
</evidence>
<dbReference type="GO" id="GO:0140618">
    <property type="term" value="F:ferric-chelate reductase (NADH) activity"/>
    <property type="evidence" value="ECO:0007669"/>
    <property type="project" value="UniProtKB-EC"/>
</dbReference>
<evidence type="ECO:0000313" key="19">
    <source>
        <dbReference type="EMBL" id="WOH04460.1"/>
    </source>
</evidence>
<keyword evidence="20" id="KW-1185">Reference proteome</keyword>
<dbReference type="GO" id="GO:0006811">
    <property type="term" value="P:monoatomic ion transport"/>
    <property type="evidence" value="ECO:0007669"/>
    <property type="project" value="UniProtKB-KW"/>
</dbReference>
<dbReference type="InterPro" id="IPR013112">
    <property type="entry name" value="FAD-bd_8"/>
</dbReference>